<dbReference type="PANTHER" id="PTHR35333:SF3">
    <property type="entry name" value="BETA-LACTAMASE-TYPE TRANSPEPTIDASE FOLD CONTAINING PROTEIN"/>
    <property type="match status" value="1"/>
</dbReference>
<dbReference type="InterPro" id="IPR012338">
    <property type="entry name" value="Beta-lactam/transpept-like"/>
</dbReference>
<dbReference type="Proteomes" id="UP000027466">
    <property type="component" value="Unassembled WGS sequence"/>
</dbReference>
<comment type="catalytic activity">
    <reaction evidence="1">
        <text>a beta-lactam + H2O = a substituted beta-amino acid</text>
        <dbReference type="Rhea" id="RHEA:20401"/>
        <dbReference type="ChEBI" id="CHEBI:15377"/>
        <dbReference type="ChEBI" id="CHEBI:35627"/>
        <dbReference type="ChEBI" id="CHEBI:140347"/>
        <dbReference type="EC" id="3.5.2.6"/>
    </reaction>
</comment>
<accession>A0A069PUZ8</accession>
<dbReference type="EMBL" id="JFHC01000003">
    <property type="protein sequence ID" value="KDR44277.1"/>
    <property type="molecule type" value="Genomic_DNA"/>
</dbReference>
<dbReference type="PRINTS" id="PR00118">
    <property type="entry name" value="BLACTAMASEA"/>
</dbReference>
<dbReference type="GO" id="GO:0008800">
    <property type="term" value="F:beta-lactamase activity"/>
    <property type="evidence" value="ECO:0007669"/>
    <property type="project" value="UniProtKB-EC"/>
</dbReference>
<dbReference type="RefSeq" id="WP_035935257.1">
    <property type="nucleotide sequence ID" value="NZ_CADFFX010000002.1"/>
</dbReference>
<evidence type="ECO:0000256" key="2">
    <source>
        <dbReference type="ARBA" id="ARBA00009009"/>
    </source>
</evidence>
<evidence type="ECO:0000256" key="3">
    <source>
        <dbReference type="ARBA" id="ARBA00012865"/>
    </source>
</evidence>
<name>A0A069PUZ8_9BURK</name>
<keyword evidence="8" id="KW-1185">Reference proteome</keyword>
<gene>
    <name evidence="7" type="ORF">BG61_19655</name>
</gene>
<dbReference type="NCBIfam" id="NF033103">
    <property type="entry name" value="bla_class_A"/>
    <property type="match status" value="1"/>
</dbReference>
<dbReference type="GO" id="GO:0030655">
    <property type="term" value="P:beta-lactam antibiotic catabolic process"/>
    <property type="evidence" value="ECO:0007669"/>
    <property type="project" value="InterPro"/>
</dbReference>
<sequence>MTHSPHRRTLLIAGAALPLMLALDALDALDALGASGAPSPNSVDARFADLERASGGRLGVCAIDTANGAQISYRSDERFPFCSTFKLMLAAAALAHGTLVAGFMQQRVRYARRDLVTYSPVSSRHVESGMTVEELCAAAIQYSDNTSANLLMNMLGGPAAVTAFARSIGDAEFRLDRRETELNTAIPGDARDTSTPAAMAQSVRALCVGDALPAPQRAQLQDWLRGNTTGAKRIRAGVPPGWQVGDKTGTGERGTANDVGVLWLAARKPVVLAVYHTQQVVHAQPNDAIIAAATRVVMRAFG</sequence>
<reference evidence="7 8" key="1">
    <citation type="submission" date="2014-03" db="EMBL/GenBank/DDBJ databases">
        <title>Draft Genome Sequences of Four Burkholderia Strains.</title>
        <authorList>
            <person name="Liu X.Y."/>
            <person name="Li C.X."/>
            <person name="Xu J.H."/>
        </authorList>
    </citation>
    <scope>NUCLEOTIDE SEQUENCE [LARGE SCALE GENOMIC DNA]</scope>
    <source>
        <strain evidence="7 8">DSM 50014</strain>
    </source>
</reference>
<feature type="signal peptide" evidence="5">
    <location>
        <begin position="1"/>
        <end position="30"/>
    </location>
</feature>
<organism evidence="7 8">
    <name type="scientific">Caballeronia glathei</name>
    <dbReference type="NCBI Taxonomy" id="60547"/>
    <lineage>
        <taxon>Bacteria</taxon>
        <taxon>Pseudomonadati</taxon>
        <taxon>Pseudomonadota</taxon>
        <taxon>Betaproteobacteria</taxon>
        <taxon>Burkholderiales</taxon>
        <taxon>Burkholderiaceae</taxon>
        <taxon>Caballeronia</taxon>
    </lineage>
</organism>
<dbReference type="GO" id="GO:0046677">
    <property type="term" value="P:response to antibiotic"/>
    <property type="evidence" value="ECO:0007669"/>
    <property type="project" value="InterPro"/>
</dbReference>
<dbReference type="SUPFAM" id="SSF56601">
    <property type="entry name" value="beta-lactamase/transpeptidase-like"/>
    <property type="match status" value="1"/>
</dbReference>
<dbReference type="Pfam" id="PF13354">
    <property type="entry name" value="Beta-lactamase2"/>
    <property type="match status" value="1"/>
</dbReference>
<proteinExistence type="inferred from homology"/>
<dbReference type="InterPro" id="IPR006311">
    <property type="entry name" value="TAT_signal"/>
</dbReference>
<evidence type="ECO:0000313" key="8">
    <source>
        <dbReference type="Proteomes" id="UP000027466"/>
    </source>
</evidence>
<evidence type="ECO:0000256" key="1">
    <source>
        <dbReference type="ARBA" id="ARBA00001526"/>
    </source>
</evidence>
<evidence type="ECO:0000256" key="5">
    <source>
        <dbReference type="SAM" id="SignalP"/>
    </source>
</evidence>
<dbReference type="PANTHER" id="PTHR35333">
    <property type="entry name" value="BETA-LACTAMASE"/>
    <property type="match status" value="1"/>
</dbReference>
<dbReference type="Gene3D" id="3.40.710.10">
    <property type="entry name" value="DD-peptidase/beta-lactamase superfamily"/>
    <property type="match status" value="1"/>
</dbReference>
<feature type="chain" id="PRO_5007372433" description="beta-lactamase" evidence="5">
    <location>
        <begin position="31"/>
        <end position="302"/>
    </location>
</feature>
<dbReference type="InterPro" id="IPR000871">
    <property type="entry name" value="Beta-lactam_class-A"/>
</dbReference>
<evidence type="ECO:0000313" key="7">
    <source>
        <dbReference type="EMBL" id="KDR44277.1"/>
    </source>
</evidence>
<keyword evidence="5" id="KW-0732">Signal</keyword>
<evidence type="ECO:0000256" key="4">
    <source>
        <dbReference type="ARBA" id="ARBA00030171"/>
    </source>
</evidence>
<dbReference type="PROSITE" id="PS51318">
    <property type="entry name" value="TAT"/>
    <property type="match status" value="1"/>
</dbReference>
<comment type="similarity">
    <text evidence="2">Belongs to the class-A beta-lactamase family.</text>
</comment>
<dbReference type="AlphaFoldDB" id="A0A069PUZ8"/>
<protein>
    <recommendedName>
        <fullName evidence="3">beta-lactamase</fullName>
        <ecNumber evidence="3">3.5.2.6</ecNumber>
    </recommendedName>
    <alternativeName>
        <fullName evidence="4">Penicillinase</fullName>
    </alternativeName>
</protein>
<evidence type="ECO:0000259" key="6">
    <source>
        <dbReference type="Pfam" id="PF13354"/>
    </source>
</evidence>
<comment type="caution">
    <text evidence="7">The sequence shown here is derived from an EMBL/GenBank/DDBJ whole genome shotgun (WGS) entry which is preliminary data.</text>
</comment>
<dbReference type="EC" id="3.5.2.6" evidence="3"/>
<feature type="domain" description="Beta-lactamase class A catalytic" evidence="6">
    <location>
        <begin position="59"/>
        <end position="275"/>
    </location>
</feature>
<dbReference type="STRING" id="60547.GCA_000751215_04402"/>
<dbReference type="InterPro" id="IPR045155">
    <property type="entry name" value="Beta-lactam_cat"/>
</dbReference>